<dbReference type="GO" id="GO:0046872">
    <property type="term" value="F:metal ion binding"/>
    <property type="evidence" value="ECO:0007669"/>
    <property type="project" value="UniProtKB-KW"/>
</dbReference>
<dbReference type="InterPro" id="IPR000587">
    <property type="entry name" value="Creatinase_N"/>
</dbReference>
<organism evidence="7 8">
    <name type="scientific">Clostridioides difficile</name>
    <name type="common">Peptoclostridium difficile</name>
    <dbReference type="NCBI Taxonomy" id="1496"/>
    <lineage>
        <taxon>Bacteria</taxon>
        <taxon>Bacillati</taxon>
        <taxon>Bacillota</taxon>
        <taxon>Clostridia</taxon>
        <taxon>Peptostreptococcales</taxon>
        <taxon>Peptostreptococcaceae</taxon>
        <taxon>Clostridioides</taxon>
    </lineage>
</organism>
<dbReference type="EMBL" id="CAADAT010000016">
    <property type="protein sequence ID" value="VFD55182.1"/>
    <property type="molecule type" value="Genomic_DNA"/>
</dbReference>
<dbReference type="InterPro" id="IPR000994">
    <property type="entry name" value="Pept_M24"/>
</dbReference>
<dbReference type="Pfam" id="PF16188">
    <property type="entry name" value="Peptidase_M24_C"/>
    <property type="match status" value="1"/>
</dbReference>
<keyword evidence="7" id="KW-0645">Protease</keyword>
<dbReference type="GO" id="GO:0102009">
    <property type="term" value="F:proline dipeptidase activity"/>
    <property type="evidence" value="ECO:0007669"/>
    <property type="project" value="UniProtKB-EC"/>
</dbReference>
<dbReference type="InterPro" id="IPR050422">
    <property type="entry name" value="X-Pro_aminopeptidase_P"/>
</dbReference>
<keyword evidence="3 7" id="KW-0378">Hydrolase</keyword>
<keyword evidence="2" id="KW-0479">Metal-binding</keyword>
<dbReference type="SUPFAM" id="SSF55920">
    <property type="entry name" value="Creatinase/aminopeptidase"/>
    <property type="match status" value="1"/>
</dbReference>
<dbReference type="Proteomes" id="UP000346772">
    <property type="component" value="Unassembled WGS sequence"/>
</dbReference>
<dbReference type="Pfam" id="PF00557">
    <property type="entry name" value="Peptidase_M24"/>
    <property type="match status" value="1"/>
</dbReference>
<evidence type="ECO:0000313" key="8">
    <source>
        <dbReference type="Proteomes" id="UP000346772"/>
    </source>
</evidence>
<evidence type="ECO:0000259" key="6">
    <source>
        <dbReference type="Pfam" id="PF16188"/>
    </source>
</evidence>
<feature type="domain" description="Peptidase M24 C-terminal" evidence="6">
    <location>
        <begin position="537"/>
        <end position="597"/>
    </location>
</feature>
<dbReference type="GO" id="GO:0005737">
    <property type="term" value="C:cytoplasm"/>
    <property type="evidence" value="ECO:0007669"/>
    <property type="project" value="UniProtKB-ARBA"/>
</dbReference>
<reference evidence="7 8" key="1">
    <citation type="submission" date="2019-02" db="EMBL/GenBank/DDBJ databases">
        <authorList>
            <consortium name="Pathogen Informatics"/>
        </authorList>
    </citation>
    <scope>NUCLEOTIDE SEQUENCE [LARGE SCALE GENOMIC DNA]</scope>
    <source>
        <strain evidence="7 8">078GUE027</strain>
    </source>
</reference>
<comment type="similarity">
    <text evidence="1">Belongs to the peptidase M24B family.</text>
</comment>
<feature type="domain" description="Peptidase M24" evidence="4">
    <location>
        <begin position="309"/>
        <end position="528"/>
    </location>
</feature>
<evidence type="ECO:0000256" key="3">
    <source>
        <dbReference type="ARBA" id="ARBA00022801"/>
    </source>
</evidence>
<dbReference type="AlphaFoldDB" id="A0AAX3H2X0"/>
<dbReference type="PANTHER" id="PTHR43763:SF6">
    <property type="entry name" value="XAA-PRO AMINOPEPTIDASE 1"/>
    <property type="match status" value="1"/>
</dbReference>
<evidence type="ECO:0000256" key="1">
    <source>
        <dbReference type="ARBA" id="ARBA00008766"/>
    </source>
</evidence>
<dbReference type="InterPro" id="IPR029149">
    <property type="entry name" value="Creatin/AminoP/Spt16_N"/>
</dbReference>
<dbReference type="FunFam" id="3.90.230.10:FF:000009">
    <property type="entry name" value="xaa-Pro aminopeptidase 2"/>
    <property type="match status" value="1"/>
</dbReference>
<dbReference type="GO" id="GO:0070006">
    <property type="term" value="F:metalloaminopeptidase activity"/>
    <property type="evidence" value="ECO:0007669"/>
    <property type="project" value="InterPro"/>
</dbReference>
<evidence type="ECO:0000256" key="2">
    <source>
        <dbReference type="ARBA" id="ARBA00022723"/>
    </source>
</evidence>
<dbReference type="Gene3D" id="3.90.230.10">
    <property type="entry name" value="Creatinase/methionine aminopeptidase superfamily"/>
    <property type="match status" value="1"/>
</dbReference>
<dbReference type="CDD" id="cd01085">
    <property type="entry name" value="APP"/>
    <property type="match status" value="1"/>
</dbReference>
<dbReference type="PANTHER" id="PTHR43763">
    <property type="entry name" value="XAA-PRO AMINOPEPTIDASE 1"/>
    <property type="match status" value="1"/>
</dbReference>
<sequence length="597" mass="68136">MTIKDRLSGLRKLMEEKNIDAYMIPSSDNHQSEYVGDYFKSREFISGFNGSAGTVIVTKDEAGLWTDGRYFIQAESQLEGSTIKLFKMGQEGCPTTDEYLYKNIPEGGTLGFDGRVISAREGATLAEKLSKKGIKIEYQYDLIDGIWTDRPALSDSKAFLLDVKYCGESFSSKLARLREKMSEKGTSTHVITTLDDIAWLFNIRGGDVKYNPVVLSYAVITLKEVYLFVDESKLNEEILNELAKENVQIKPYSDVYEFVKNIDKAEKVLVDGTKLSYTIYNNIPCEVEKVDEFNPVMFFKAQKNEIELENIRNSHIKDGVAFTKFMYWLKQNVGKMEITEISATQKLEDLRREQEGFFEPSFNTIAAYKEHAAMMHYSATPESNYKLEAEGLFLVDSGGQYYDGTTDITRTTVLGPISDELKLHFTSVARGMINLSKVKFLHGCRGYNLDILSRSCMWNMGIDYQCGTGHGIGFVLNVHEAPNGFRWRVVPERFDSAVLEEGMVTTNEPGIYIEGSHGIRTENEIVVRKAEKNFYGQFMEFEVVTLAPIDLDGIVPELMNKDEKDYLNWYHKLVYDKISPFLTDEEREWLKVYTRAI</sequence>
<proteinExistence type="inferred from homology"/>
<name>A0AAX3H2X0_CLODI</name>
<dbReference type="Gene3D" id="3.40.350.10">
    <property type="entry name" value="Creatinase/prolidase N-terminal domain"/>
    <property type="match status" value="2"/>
</dbReference>
<comment type="caution">
    <text evidence="7">The sequence shown here is derived from an EMBL/GenBank/DDBJ whole genome shotgun (WGS) entry which is preliminary data.</text>
</comment>
<dbReference type="RefSeq" id="WP_003423267.1">
    <property type="nucleotide sequence ID" value="NZ_BEHB01000017.1"/>
</dbReference>
<protein>
    <submittedName>
        <fullName evidence="7">M24 family peptidase</fullName>
        <ecNumber evidence="7">3.4.13.9</ecNumber>
    </submittedName>
</protein>
<dbReference type="Pfam" id="PF16189">
    <property type="entry name" value="Creatinase_N_2"/>
    <property type="match status" value="1"/>
</dbReference>
<accession>A0AAX3H2X0</accession>
<evidence type="ECO:0000313" key="7">
    <source>
        <dbReference type="EMBL" id="VFD55182.1"/>
    </source>
</evidence>
<dbReference type="SUPFAM" id="SSF53092">
    <property type="entry name" value="Creatinase/prolidase N-terminal domain"/>
    <property type="match status" value="2"/>
</dbReference>
<dbReference type="InterPro" id="IPR032416">
    <property type="entry name" value="Peptidase_M24_C"/>
</dbReference>
<gene>
    <name evidence="7" type="primary">pepQ</name>
    <name evidence="7" type="ORF">SAMEA1710456_02685</name>
</gene>
<feature type="domain" description="Creatinase N-terminal" evidence="5">
    <location>
        <begin position="6"/>
        <end position="131"/>
    </location>
</feature>
<dbReference type="EC" id="3.4.13.9" evidence="7"/>
<keyword evidence="7" id="KW-0224">Dipeptidase</keyword>
<dbReference type="Pfam" id="PF01321">
    <property type="entry name" value="Creatinase_N"/>
    <property type="match status" value="1"/>
</dbReference>
<evidence type="ECO:0000259" key="5">
    <source>
        <dbReference type="Pfam" id="PF01321"/>
    </source>
</evidence>
<dbReference type="FunFam" id="3.40.350.10:FF:000003">
    <property type="entry name" value="Xaa-pro aminopeptidase P"/>
    <property type="match status" value="1"/>
</dbReference>
<dbReference type="InterPro" id="IPR033740">
    <property type="entry name" value="Pept_M24B"/>
</dbReference>
<dbReference type="InterPro" id="IPR036005">
    <property type="entry name" value="Creatinase/aminopeptidase-like"/>
</dbReference>
<evidence type="ECO:0000259" key="4">
    <source>
        <dbReference type="Pfam" id="PF00557"/>
    </source>
</evidence>